<dbReference type="InterPro" id="IPR013130">
    <property type="entry name" value="Fe3_Rdtase_TM_dom"/>
</dbReference>
<keyword evidence="4 5" id="KW-0472">Membrane</keyword>
<evidence type="ECO:0000259" key="6">
    <source>
        <dbReference type="Pfam" id="PF01794"/>
    </source>
</evidence>
<gene>
    <name evidence="7" type="ORF">E4Z66_10585</name>
</gene>
<organism evidence="7 8">
    <name type="scientific">Aliishimia ponticola</name>
    <dbReference type="NCBI Taxonomy" id="2499833"/>
    <lineage>
        <taxon>Bacteria</taxon>
        <taxon>Pseudomonadati</taxon>
        <taxon>Pseudomonadota</taxon>
        <taxon>Alphaproteobacteria</taxon>
        <taxon>Rhodobacterales</taxon>
        <taxon>Paracoccaceae</taxon>
        <taxon>Aliishimia</taxon>
    </lineage>
</organism>
<protein>
    <submittedName>
        <fullName evidence="7">Ferric reductase</fullName>
    </submittedName>
</protein>
<dbReference type="RefSeq" id="WP_136462946.1">
    <property type="nucleotide sequence ID" value="NZ_SRKY01000002.1"/>
</dbReference>
<evidence type="ECO:0000256" key="2">
    <source>
        <dbReference type="ARBA" id="ARBA00022692"/>
    </source>
</evidence>
<evidence type="ECO:0000256" key="5">
    <source>
        <dbReference type="SAM" id="Phobius"/>
    </source>
</evidence>
<keyword evidence="3 5" id="KW-1133">Transmembrane helix</keyword>
<feature type="transmembrane region" description="Helical" evidence="5">
    <location>
        <begin position="34"/>
        <end position="58"/>
    </location>
</feature>
<comment type="caution">
    <text evidence="7">The sequence shown here is derived from an EMBL/GenBank/DDBJ whole genome shotgun (WGS) entry which is preliminary data.</text>
</comment>
<evidence type="ECO:0000256" key="1">
    <source>
        <dbReference type="ARBA" id="ARBA00004141"/>
    </source>
</evidence>
<dbReference type="Pfam" id="PF01794">
    <property type="entry name" value="Ferric_reduct"/>
    <property type="match status" value="1"/>
</dbReference>
<dbReference type="AlphaFoldDB" id="A0A4S4NM92"/>
<proteinExistence type="predicted"/>
<dbReference type="OrthoDB" id="7917288at2"/>
<comment type="subcellular location">
    <subcellularLocation>
        <location evidence="1">Membrane</location>
        <topology evidence="1">Multi-pass membrane protein</topology>
    </subcellularLocation>
</comment>
<evidence type="ECO:0000313" key="7">
    <source>
        <dbReference type="EMBL" id="THH37350.1"/>
    </source>
</evidence>
<evidence type="ECO:0000256" key="3">
    <source>
        <dbReference type="ARBA" id="ARBA00022989"/>
    </source>
</evidence>
<dbReference type="EMBL" id="SRKY01000002">
    <property type="protein sequence ID" value="THH37350.1"/>
    <property type="molecule type" value="Genomic_DNA"/>
</dbReference>
<sequence>MSGRRATLIGALVGALTLGPLAIAATSPLLQWRQPVYIAAGFAGVAGLALLLLQPLLIRRLLPGIDGRRWHRVIGVALVLMVVIHIAGLWITSPPDVVDVLLFRSPTPFSIWGALAMWAIFGAAFFAALRRRLSPRVWRLSHLVAVTLAVLTTAAHAVLIDGTMGTLSKLALCAAALTATAYAVVKAKPGRMLKRR</sequence>
<keyword evidence="8" id="KW-1185">Reference proteome</keyword>
<evidence type="ECO:0000313" key="8">
    <source>
        <dbReference type="Proteomes" id="UP000306602"/>
    </source>
</evidence>
<dbReference type="Proteomes" id="UP000306602">
    <property type="component" value="Unassembled WGS sequence"/>
</dbReference>
<name>A0A4S4NM92_9RHOB</name>
<accession>A0A4S4NM92</accession>
<dbReference type="GO" id="GO:0016020">
    <property type="term" value="C:membrane"/>
    <property type="evidence" value="ECO:0007669"/>
    <property type="project" value="UniProtKB-SubCell"/>
</dbReference>
<feature type="transmembrane region" description="Helical" evidence="5">
    <location>
        <begin position="111"/>
        <end position="129"/>
    </location>
</feature>
<feature type="domain" description="Ferric oxidoreductase" evidence="6">
    <location>
        <begin position="44"/>
        <end position="152"/>
    </location>
</feature>
<evidence type="ECO:0000256" key="4">
    <source>
        <dbReference type="ARBA" id="ARBA00023136"/>
    </source>
</evidence>
<keyword evidence="2 5" id="KW-0812">Transmembrane</keyword>
<feature type="transmembrane region" description="Helical" evidence="5">
    <location>
        <begin position="141"/>
        <end position="160"/>
    </location>
</feature>
<feature type="transmembrane region" description="Helical" evidence="5">
    <location>
        <begin position="70"/>
        <end position="91"/>
    </location>
</feature>
<reference evidence="7 8" key="1">
    <citation type="submission" date="2019-04" db="EMBL/GenBank/DDBJ databases">
        <title>Shimia ponticola sp. nov., isolated from seawater.</title>
        <authorList>
            <person name="Kim Y.-O."/>
            <person name="Yoon J.-H."/>
        </authorList>
    </citation>
    <scope>NUCLEOTIDE SEQUENCE [LARGE SCALE GENOMIC DNA]</scope>
    <source>
        <strain evidence="7 8">MYP11</strain>
    </source>
</reference>
<feature type="transmembrane region" description="Helical" evidence="5">
    <location>
        <begin position="166"/>
        <end position="185"/>
    </location>
</feature>